<keyword evidence="3" id="KW-1185">Reference proteome</keyword>
<evidence type="ECO:0000256" key="1">
    <source>
        <dbReference type="SAM" id="SignalP"/>
    </source>
</evidence>
<feature type="chain" id="PRO_5046047235" description="Amidase" evidence="1">
    <location>
        <begin position="26"/>
        <end position="292"/>
    </location>
</feature>
<comment type="caution">
    <text evidence="2">The sequence shown here is derived from an EMBL/GenBank/DDBJ whole genome shotgun (WGS) entry which is preliminary data.</text>
</comment>
<reference evidence="3" key="1">
    <citation type="journal article" date="2019" name="Int. J. Syst. Evol. Microbiol.">
        <title>The Global Catalogue of Microorganisms (GCM) 10K type strain sequencing project: providing services to taxonomists for standard genome sequencing and annotation.</title>
        <authorList>
            <consortium name="The Broad Institute Genomics Platform"/>
            <consortium name="The Broad Institute Genome Sequencing Center for Infectious Disease"/>
            <person name="Wu L."/>
            <person name="Ma J."/>
        </authorList>
    </citation>
    <scope>NUCLEOTIDE SEQUENCE [LARGE SCALE GENOMIC DNA]</scope>
    <source>
        <strain evidence="3">CCUG 53270</strain>
    </source>
</reference>
<dbReference type="RefSeq" id="WP_345592877.1">
    <property type="nucleotide sequence ID" value="NZ_BAABJG010000036.1"/>
</dbReference>
<accession>A0ABW3UWH3</accession>
<sequence length="292" mass="32271">MLLSCLLAGQVLTGLSLLYGTSALAAEANGQQVLSTWMWNPYVIGQEADSTLQQLTSKGVNRVYLLVDSSYPASYYSSFIRKANAQHIEIQALGGAPNWVLPEYNKRMYEFIDWVKSYNGSVLPEERFAGIHLDVEPYVLPEWRKDSDTVIGLWKDTVSGFVEEVKSDSTLTVGMDMPVWLDSFQVGDGQGGRTTLSDWLIRRMDEVTLMAYFNKAQDIASSVQTELAEADQAGVPVLVAVDTVDSGEPGTFYGKSEALMMQELSALLEQIGGRPSFGGIGVHEWDSWLKMN</sequence>
<keyword evidence="1" id="KW-0732">Signal</keyword>
<dbReference type="Proteomes" id="UP001597180">
    <property type="component" value="Unassembled WGS sequence"/>
</dbReference>
<evidence type="ECO:0008006" key="4">
    <source>
        <dbReference type="Google" id="ProtNLM"/>
    </source>
</evidence>
<feature type="signal peptide" evidence="1">
    <location>
        <begin position="1"/>
        <end position="25"/>
    </location>
</feature>
<organism evidence="2 3">
    <name type="scientific">Paenibacillus vulneris</name>
    <dbReference type="NCBI Taxonomy" id="1133364"/>
    <lineage>
        <taxon>Bacteria</taxon>
        <taxon>Bacillati</taxon>
        <taxon>Bacillota</taxon>
        <taxon>Bacilli</taxon>
        <taxon>Bacillales</taxon>
        <taxon>Paenibacillaceae</taxon>
        <taxon>Paenibacillus</taxon>
    </lineage>
</organism>
<name>A0ABW3UWH3_9BACL</name>
<dbReference type="EMBL" id="JBHTLU010000042">
    <property type="protein sequence ID" value="MFD1224116.1"/>
    <property type="molecule type" value="Genomic_DNA"/>
</dbReference>
<evidence type="ECO:0000313" key="2">
    <source>
        <dbReference type="EMBL" id="MFD1224116.1"/>
    </source>
</evidence>
<evidence type="ECO:0000313" key="3">
    <source>
        <dbReference type="Proteomes" id="UP001597180"/>
    </source>
</evidence>
<proteinExistence type="predicted"/>
<protein>
    <recommendedName>
        <fullName evidence="4">Amidase</fullName>
    </recommendedName>
</protein>
<gene>
    <name evidence="2" type="ORF">ACFQ4B_28820</name>
</gene>